<name>A0A816M043_9BILA</name>
<reference evidence="4" key="1">
    <citation type="submission" date="2021-02" db="EMBL/GenBank/DDBJ databases">
        <authorList>
            <person name="Nowell W R."/>
        </authorList>
    </citation>
    <scope>NUCLEOTIDE SEQUENCE</scope>
</reference>
<dbReference type="InterPro" id="IPR040911">
    <property type="entry name" value="Exostosin_GT47"/>
</dbReference>
<feature type="signal peptide" evidence="2">
    <location>
        <begin position="1"/>
        <end position="18"/>
    </location>
</feature>
<evidence type="ECO:0000313" key="5">
    <source>
        <dbReference type="Proteomes" id="UP000663887"/>
    </source>
</evidence>
<gene>
    <name evidence="4" type="ORF">XDN619_LOCUS284</name>
</gene>
<feature type="domain" description="Exostosin GT47" evidence="3">
    <location>
        <begin position="494"/>
        <end position="790"/>
    </location>
</feature>
<dbReference type="Pfam" id="PF03016">
    <property type="entry name" value="Exostosin_GT47"/>
    <property type="match status" value="1"/>
</dbReference>
<feature type="chain" id="PRO_5032739278" description="Exostosin GT47 domain-containing protein" evidence="2">
    <location>
        <begin position="19"/>
        <end position="900"/>
    </location>
</feature>
<evidence type="ECO:0000259" key="3">
    <source>
        <dbReference type="Pfam" id="PF03016"/>
    </source>
</evidence>
<comment type="similarity">
    <text evidence="1">Belongs to the glycosyltransferase 47 family.</text>
</comment>
<accession>A0A816M043</accession>
<keyword evidence="2" id="KW-0732">Signal</keyword>
<dbReference type="InterPro" id="IPR004263">
    <property type="entry name" value="Exostosin"/>
</dbReference>
<dbReference type="AlphaFoldDB" id="A0A816M043"/>
<evidence type="ECO:0000256" key="1">
    <source>
        <dbReference type="ARBA" id="ARBA00010271"/>
    </source>
</evidence>
<dbReference type="Proteomes" id="UP000663887">
    <property type="component" value="Unassembled WGS sequence"/>
</dbReference>
<dbReference type="GO" id="GO:0015012">
    <property type="term" value="P:heparan sulfate proteoglycan biosynthetic process"/>
    <property type="evidence" value="ECO:0007669"/>
    <property type="project" value="UniProtKB-ARBA"/>
</dbReference>
<comment type="caution">
    <text evidence="4">The sequence shown here is derived from an EMBL/GenBank/DDBJ whole genome shotgun (WGS) entry which is preliminary data.</text>
</comment>
<protein>
    <recommendedName>
        <fullName evidence="3">Exostosin GT47 domain-containing protein</fullName>
    </recommendedName>
</protein>
<sequence>MTLLAIMIVLYHFPSSSIFNSSFEYIRNINKSTLDTVLNSLYDPWIEEQKKINVTYYYLANDSNYHYEFRYEFNVNQTTDDHRLMILTTGRGRTCIDYWRFPVGRRIVYAMRDAGFSLLAICSTRRLYETEEFILENREVKWIYKSLQRWINRVYHQRFQRYPVLYIHGASRGAAFAPLIARILPIRALILTVYPGHKSALTIRSSYSRNMQNRLLLDTTFANWFYFDYCYNSPLSLTKNLSLCPFENIVWHFYPTPPTYFVALDSDPSVPMKRYTELIKLMRNSSLQLGGQLLNQKESIMLDILSPVNFTPSYMQQNFDLWYNKPYASRIFFEHYNNLATHVTNDTKHGTCRCSKTNFTYWEGFPNITTTWSLQKQAEHKDYVRDIKAFRSMFCEELCGNIMVYHGIVSRNIGKALDWITKIDHLRHALLIQDYVSRPLRFWMYRKQSLNNGIENFSSEKIDWTVVGKQYRMYTVEYLVQDYFARFNVSKKVSRHDLIWIDNPMLADFFIVPHDLMYLYLRNKPEILNQTNNDALWQTLNEGYFKSFLANMRNRFPYWTMAKTTDQIGSNHIFTFVGRKNMGFLYAKHQKVLRNVIQLVFTGVRQNLLPPKSYLSYSHRDEATIYRHGYDIVIPQFTDLKLNESLFSIRNISSYNKKILFFFAANLSHTIALYSTSPRLTSLWRNFSIAGKFSKRTTIEGISYETLLMADDLAASDKYIDSMLRSVFSICPETFLPWSYRIYEAIQLGVIPVILADNVVLPFERFINWQSFSVKINVSNLHEIINRVNNITSFKRYIAQKLRYASSYSHIFRWPYTIGNRARYKKEILVANEYFNGNVPTVFRYISLEMRCRHLEQLYGFTSDISSPISIAAQQKACNNHPTICPCHSKWPSLAFQEYI</sequence>
<dbReference type="EMBL" id="CAJNRG010000011">
    <property type="protein sequence ID" value="CAF1939870.1"/>
    <property type="molecule type" value="Genomic_DNA"/>
</dbReference>
<organism evidence="4 5">
    <name type="scientific">Rotaria magnacalcarata</name>
    <dbReference type="NCBI Taxonomy" id="392030"/>
    <lineage>
        <taxon>Eukaryota</taxon>
        <taxon>Metazoa</taxon>
        <taxon>Spiralia</taxon>
        <taxon>Gnathifera</taxon>
        <taxon>Rotifera</taxon>
        <taxon>Eurotatoria</taxon>
        <taxon>Bdelloidea</taxon>
        <taxon>Philodinida</taxon>
        <taxon>Philodinidae</taxon>
        <taxon>Rotaria</taxon>
    </lineage>
</organism>
<dbReference type="SUPFAM" id="SSF53474">
    <property type="entry name" value="alpha/beta-Hydrolases"/>
    <property type="match status" value="1"/>
</dbReference>
<dbReference type="GO" id="GO:0016757">
    <property type="term" value="F:glycosyltransferase activity"/>
    <property type="evidence" value="ECO:0007669"/>
    <property type="project" value="InterPro"/>
</dbReference>
<dbReference type="PANTHER" id="PTHR11062">
    <property type="entry name" value="EXOSTOSIN HEPARAN SULFATE GLYCOSYLTRANSFERASE -RELATED"/>
    <property type="match status" value="1"/>
</dbReference>
<proteinExistence type="inferred from homology"/>
<evidence type="ECO:0000256" key="2">
    <source>
        <dbReference type="SAM" id="SignalP"/>
    </source>
</evidence>
<dbReference type="InterPro" id="IPR029058">
    <property type="entry name" value="AB_hydrolase_fold"/>
</dbReference>
<evidence type="ECO:0000313" key="4">
    <source>
        <dbReference type="EMBL" id="CAF1939870.1"/>
    </source>
</evidence>